<organism evidence="4 5">
    <name type="scientific">Theobroma cacao</name>
    <name type="common">Cacao</name>
    <name type="synonym">Cocoa</name>
    <dbReference type="NCBI Taxonomy" id="3641"/>
    <lineage>
        <taxon>Eukaryota</taxon>
        <taxon>Viridiplantae</taxon>
        <taxon>Streptophyta</taxon>
        <taxon>Embryophyta</taxon>
        <taxon>Tracheophyta</taxon>
        <taxon>Spermatophyta</taxon>
        <taxon>Magnoliopsida</taxon>
        <taxon>eudicotyledons</taxon>
        <taxon>Gunneridae</taxon>
        <taxon>Pentapetalae</taxon>
        <taxon>rosids</taxon>
        <taxon>malvids</taxon>
        <taxon>Malvales</taxon>
        <taxon>Malvaceae</taxon>
        <taxon>Byttnerioideae</taxon>
        <taxon>Theobroma</taxon>
    </lineage>
</organism>
<dbReference type="PANTHER" id="PTHR24177:SF365">
    <property type="entry name" value="ANKYRIN REPEAT-CONTAINING PROTEIN NPR4-LIKE ISOFORM X1"/>
    <property type="match status" value="1"/>
</dbReference>
<evidence type="ECO:0000259" key="3">
    <source>
        <dbReference type="Pfam" id="PF13962"/>
    </source>
</evidence>
<dbReference type="InterPro" id="IPR026961">
    <property type="entry name" value="PGG_dom"/>
</dbReference>
<dbReference type="InterPro" id="IPR002110">
    <property type="entry name" value="Ankyrin_rpt"/>
</dbReference>
<dbReference type="GO" id="GO:0016020">
    <property type="term" value="C:membrane"/>
    <property type="evidence" value="ECO:0000318"/>
    <property type="project" value="GO_Central"/>
</dbReference>
<dbReference type="HOGENOM" id="CLU_016885_3_0_1"/>
<name>A0A061F0R8_THECC</name>
<evidence type="ECO:0000256" key="2">
    <source>
        <dbReference type="SAM" id="Phobius"/>
    </source>
</evidence>
<gene>
    <name evidence="4" type="ORF">TCM_026206</name>
</gene>
<feature type="transmembrane region" description="Helical" evidence="2">
    <location>
        <begin position="551"/>
        <end position="576"/>
    </location>
</feature>
<dbReference type="SUPFAM" id="SSF48403">
    <property type="entry name" value="Ankyrin repeat"/>
    <property type="match status" value="1"/>
</dbReference>
<accession>A0A061F0R8</accession>
<dbReference type="Proteomes" id="UP000026915">
    <property type="component" value="Chromosome 5"/>
</dbReference>
<evidence type="ECO:0000313" key="5">
    <source>
        <dbReference type="Proteomes" id="UP000026915"/>
    </source>
</evidence>
<keyword evidence="2" id="KW-0812">Transmembrane</keyword>
<feature type="transmembrane region" description="Helical" evidence="2">
    <location>
        <begin position="582"/>
        <end position="599"/>
    </location>
</feature>
<dbReference type="eggNOG" id="KOG0504">
    <property type="taxonomic scope" value="Eukaryota"/>
</dbReference>
<dbReference type="InterPro" id="IPR036770">
    <property type="entry name" value="Ankyrin_rpt-contain_sf"/>
</dbReference>
<evidence type="ECO:0000256" key="1">
    <source>
        <dbReference type="SAM" id="MobiDB-lite"/>
    </source>
</evidence>
<dbReference type="InParanoid" id="A0A061F0R8"/>
<dbReference type="EMBL" id="CM001883">
    <property type="protein sequence ID" value="EOY10940.1"/>
    <property type="molecule type" value="Genomic_DNA"/>
</dbReference>
<feature type="domain" description="PGG" evidence="3">
    <location>
        <begin position="462"/>
        <end position="574"/>
    </location>
</feature>
<dbReference type="PANTHER" id="PTHR24177">
    <property type="entry name" value="CASKIN"/>
    <property type="match status" value="1"/>
</dbReference>
<dbReference type="AlphaFoldDB" id="A0A061F0R8"/>
<evidence type="ECO:0000313" key="4">
    <source>
        <dbReference type="EMBL" id="EOY10940.1"/>
    </source>
</evidence>
<proteinExistence type="predicted"/>
<dbReference type="Pfam" id="PF00023">
    <property type="entry name" value="Ank"/>
    <property type="match status" value="1"/>
</dbReference>
<keyword evidence="2" id="KW-1133">Transmembrane helix</keyword>
<keyword evidence="2" id="KW-0472">Membrane</keyword>
<keyword evidence="5" id="KW-1185">Reference proteome</keyword>
<dbReference type="Pfam" id="PF13962">
    <property type="entry name" value="PGG"/>
    <property type="match status" value="1"/>
</dbReference>
<dbReference type="SMART" id="SM00248">
    <property type="entry name" value="ANK"/>
    <property type="match status" value="4"/>
</dbReference>
<feature type="region of interest" description="Disordered" evidence="1">
    <location>
        <begin position="1"/>
        <end position="21"/>
    </location>
</feature>
<feature type="transmembrane region" description="Helical" evidence="2">
    <location>
        <begin position="510"/>
        <end position="530"/>
    </location>
</feature>
<protein>
    <submittedName>
        <fullName evidence="4">Ankyrin repeat family protein, putative</fullName>
    </submittedName>
</protein>
<dbReference type="Gramene" id="EOY10940">
    <property type="protein sequence ID" value="EOY10940"/>
    <property type="gene ID" value="TCM_026206"/>
</dbReference>
<reference evidence="4 5" key="1">
    <citation type="journal article" date="2013" name="Genome Biol.">
        <title>The genome sequence of the most widely cultivated cacao type and its use to identify candidate genes regulating pod color.</title>
        <authorList>
            <person name="Motamayor J.C."/>
            <person name="Mockaitis K."/>
            <person name="Schmutz J."/>
            <person name="Haiminen N."/>
            <person name="Iii D.L."/>
            <person name="Cornejo O."/>
            <person name="Findley S.D."/>
            <person name="Zheng P."/>
            <person name="Utro F."/>
            <person name="Royaert S."/>
            <person name="Saski C."/>
            <person name="Jenkins J."/>
            <person name="Podicheti R."/>
            <person name="Zhao M."/>
            <person name="Scheffler B.E."/>
            <person name="Stack J.C."/>
            <person name="Feltus F.A."/>
            <person name="Mustiga G.M."/>
            <person name="Amores F."/>
            <person name="Phillips W."/>
            <person name="Marelli J.P."/>
            <person name="May G.D."/>
            <person name="Shapiro H."/>
            <person name="Ma J."/>
            <person name="Bustamante C.D."/>
            <person name="Schnell R.J."/>
            <person name="Main D."/>
            <person name="Gilbert D."/>
            <person name="Parida L."/>
            <person name="Kuhn D.N."/>
        </authorList>
    </citation>
    <scope>NUCLEOTIDE SEQUENCE [LARGE SCALE GENOMIC DNA]</scope>
    <source>
        <strain evidence="5">cv. Matina 1-6</strain>
    </source>
</reference>
<dbReference type="Gene3D" id="1.25.40.20">
    <property type="entry name" value="Ankyrin repeat-containing domain"/>
    <property type="match status" value="1"/>
</dbReference>
<sequence>MRDVSDESAGEPFAPAVTPSEEERTRYNYYRPLYLAALEGNWEAADGYFRDNVPDAFFAQISCTGMNALLVASCNGHTKFVEMLVERMPEKALEMPGPGGYTALHHAAIGGNLKMAIALIRRNPQLTQITDNGGKTPLLLAVSIFPEHKLVAYLTRSTTIEKPEIPFSGCMAGDLMVNLTHMGFHDISLYLIRREPNLALATSSEGETILQVLAYEPAHFHDETKLNFWERWIYQYFAVPDEDDPFETSDQDLVVEKQSETNEAKTQVYLCVKQVLWRTIKKLVPCINKVQEKKLSHQRACKLVHLCLHALVDYDELKRNDYFDNQKILHHAACCGVVEIVTASFRYFPDLIFSKHGSQILKNAIQYRQENIFNLACKSTALDKMLATVCFEPSISHLVAELPKNRELADHSCASTEMQRELQWFKMIDSIQHPRLKQLKKEGKTAFQCFLENHKQMRENAEEWMKDTSNSSMLVSTLIATVVFAAAFTVPGGNNEQGIPNFLNDTSFTVFVYSDALALFSSVTAILMFLSILTSSYKEKDFLRALPKRMLIGLASLFFAIATMMVAFGAGLAIVLRERFKWVWGPIMFLASFPATLFIKLQLPLFIEMVQSTYGSIFRRGKIW</sequence>
<dbReference type="OMA" id="LMGCTCL"/>
<feature type="transmembrane region" description="Helical" evidence="2">
    <location>
        <begin position="473"/>
        <end position="490"/>
    </location>
</feature>